<dbReference type="AlphaFoldDB" id="A0A1A8KDI4"/>
<accession>A0A1A8KDI4</accession>
<sequence>NMKIINLSVGLCLMYSNMMNTVFLLFHSVFGSAADHAEEFLYIKLKSHKLL</sequence>
<organism evidence="1">
    <name type="scientific">Nothobranchius kuhntae</name>
    <name type="common">Beira killifish</name>
    <dbReference type="NCBI Taxonomy" id="321403"/>
    <lineage>
        <taxon>Eukaryota</taxon>
        <taxon>Metazoa</taxon>
        <taxon>Chordata</taxon>
        <taxon>Craniata</taxon>
        <taxon>Vertebrata</taxon>
        <taxon>Euteleostomi</taxon>
        <taxon>Actinopterygii</taxon>
        <taxon>Neopterygii</taxon>
        <taxon>Teleostei</taxon>
        <taxon>Neoteleostei</taxon>
        <taxon>Acanthomorphata</taxon>
        <taxon>Ovalentaria</taxon>
        <taxon>Atherinomorphae</taxon>
        <taxon>Cyprinodontiformes</taxon>
        <taxon>Nothobranchiidae</taxon>
        <taxon>Nothobranchius</taxon>
    </lineage>
</organism>
<feature type="non-terminal residue" evidence="1">
    <location>
        <position position="51"/>
    </location>
</feature>
<feature type="non-terminal residue" evidence="1">
    <location>
        <position position="1"/>
    </location>
</feature>
<name>A0A1A8KDI4_NOTKU</name>
<protein>
    <submittedName>
        <fullName evidence="1">Myocardin</fullName>
    </submittedName>
</protein>
<proteinExistence type="predicted"/>
<reference evidence="1" key="2">
    <citation type="submission" date="2016-06" db="EMBL/GenBank/DDBJ databases">
        <title>The genome of a short-lived fish provides insights into sex chromosome evolution and the genetic control of aging.</title>
        <authorList>
            <person name="Reichwald K."/>
            <person name="Felder M."/>
            <person name="Petzold A."/>
            <person name="Koch P."/>
            <person name="Groth M."/>
            <person name="Platzer M."/>
        </authorList>
    </citation>
    <scope>NUCLEOTIDE SEQUENCE</scope>
    <source>
        <tissue evidence="1">Brain</tissue>
    </source>
</reference>
<dbReference type="EMBL" id="HAEE01010342">
    <property type="protein sequence ID" value="SBR30392.1"/>
    <property type="molecule type" value="Transcribed_RNA"/>
</dbReference>
<evidence type="ECO:0000313" key="1">
    <source>
        <dbReference type="EMBL" id="SBR30392.1"/>
    </source>
</evidence>
<reference evidence="1" key="1">
    <citation type="submission" date="2016-05" db="EMBL/GenBank/DDBJ databases">
        <authorList>
            <person name="Lavstsen T."/>
            <person name="Jespersen J.S."/>
        </authorList>
    </citation>
    <scope>NUCLEOTIDE SEQUENCE</scope>
    <source>
        <tissue evidence="1">Brain</tissue>
    </source>
</reference>
<gene>
    <name evidence="1" type="primary">MYOCD</name>
</gene>